<name>A0A9W7DCA8_9STRA</name>
<sequence length="257" mass="28009">MDLAAVGAGLTPAQRDATVADVAWLLDRFGSTRAAREQLQTRGRRIRRLERQVLRLLTSGAALAETEEREEAVAPGVGGVDETMADVAFFLREFGSTRAVRVELRRQENGSRGCNARSDGCGRGRRREVEYLGTKLLDEATKRDQGEEHQQIGVESGVQACRIESGDDDRAGESGTKYGGDFVVLVKKAGSLTTEAEGEVISRQTFDEEVKRLNARNGSGDIHCHENHGTDYSSSATPFPGTETKESLQASRLHQMG</sequence>
<dbReference type="OrthoDB" id="128705at2759"/>
<evidence type="ECO:0000313" key="3">
    <source>
        <dbReference type="Proteomes" id="UP001165083"/>
    </source>
</evidence>
<feature type="compositionally biased region" description="Polar residues" evidence="1">
    <location>
        <begin position="247"/>
        <end position="257"/>
    </location>
</feature>
<feature type="region of interest" description="Disordered" evidence="1">
    <location>
        <begin position="218"/>
        <end position="257"/>
    </location>
</feature>
<dbReference type="EMBL" id="BSXW01012432">
    <property type="protein sequence ID" value="GMF64781.1"/>
    <property type="molecule type" value="Genomic_DNA"/>
</dbReference>
<accession>A0A9W7DCA8</accession>
<organism evidence="2 3">
    <name type="scientific">Phytophthora lilii</name>
    <dbReference type="NCBI Taxonomy" id="2077276"/>
    <lineage>
        <taxon>Eukaryota</taxon>
        <taxon>Sar</taxon>
        <taxon>Stramenopiles</taxon>
        <taxon>Oomycota</taxon>
        <taxon>Peronosporomycetes</taxon>
        <taxon>Peronosporales</taxon>
        <taxon>Peronosporaceae</taxon>
        <taxon>Phytophthora</taxon>
    </lineage>
</organism>
<gene>
    <name evidence="2" type="ORF">Plil01_001754500</name>
</gene>
<evidence type="ECO:0000313" key="2">
    <source>
        <dbReference type="EMBL" id="GMF64781.1"/>
    </source>
</evidence>
<protein>
    <submittedName>
        <fullName evidence="2">Unnamed protein product</fullName>
    </submittedName>
</protein>
<dbReference type="AlphaFoldDB" id="A0A9W7DCA8"/>
<reference evidence="2" key="1">
    <citation type="submission" date="2023-04" db="EMBL/GenBank/DDBJ databases">
        <title>Phytophthora lilii NBRC 32176.</title>
        <authorList>
            <person name="Ichikawa N."/>
            <person name="Sato H."/>
            <person name="Tonouchi N."/>
        </authorList>
    </citation>
    <scope>NUCLEOTIDE SEQUENCE</scope>
    <source>
        <strain evidence="2">NBRC 32176</strain>
    </source>
</reference>
<keyword evidence="3" id="KW-1185">Reference proteome</keyword>
<comment type="caution">
    <text evidence="2">The sequence shown here is derived from an EMBL/GenBank/DDBJ whole genome shotgun (WGS) entry which is preliminary data.</text>
</comment>
<evidence type="ECO:0000256" key="1">
    <source>
        <dbReference type="SAM" id="MobiDB-lite"/>
    </source>
</evidence>
<dbReference type="Proteomes" id="UP001165083">
    <property type="component" value="Unassembled WGS sequence"/>
</dbReference>
<proteinExistence type="predicted"/>